<dbReference type="InterPro" id="IPR035994">
    <property type="entry name" value="Nucleoside_phosphorylase_sf"/>
</dbReference>
<dbReference type="InterPro" id="IPR047039">
    <property type="entry name" value="AMN_phosphorylase"/>
</dbReference>
<dbReference type="GO" id="GO:0008714">
    <property type="term" value="F:AMP nucleosidase activity"/>
    <property type="evidence" value="ECO:0007669"/>
    <property type="project" value="UniProtKB-UniRule"/>
</dbReference>
<dbReference type="GO" id="GO:0009116">
    <property type="term" value="P:nucleoside metabolic process"/>
    <property type="evidence" value="ECO:0007669"/>
    <property type="project" value="InterPro"/>
</dbReference>
<dbReference type="InterPro" id="IPR037109">
    <property type="entry name" value="AMP_N_sf"/>
</dbReference>
<organism evidence="4 5">
    <name type="scientific">Glaciimonas immobilis</name>
    <dbReference type="NCBI Taxonomy" id="728004"/>
    <lineage>
        <taxon>Bacteria</taxon>
        <taxon>Pseudomonadati</taxon>
        <taxon>Pseudomonadota</taxon>
        <taxon>Betaproteobacteria</taxon>
        <taxon>Burkholderiales</taxon>
        <taxon>Oxalobacteraceae</taxon>
        <taxon>Glaciimonas</taxon>
    </lineage>
</organism>
<dbReference type="Pfam" id="PF01048">
    <property type="entry name" value="PNP_UDP_1"/>
    <property type="match status" value="1"/>
</dbReference>
<evidence type="ECO:0000313" key="4">
    <source>
        <dbReference type="EMBL" id="MBB5200166.1"/>
    </source>
</evidence>
<accession>A0A840RTA2</accession>
<reference evidence="4 5" key="1">
    <citation type="submission" date="2020-08" db="EMBL/GenBank/DDBJ databases">
        <title>Genomic Encyclopedia of Type Strains, Phase IV (KMG-IV): sequencing the most valuable type-strain genomes for metagenomic binning, comparative biology and taxonomic classification.</title>
        <authorList>
            <person name="Goeker M."/>
        </authorList>
    </citation>
    <scope>NUCLEOTIDE SEQUENCE [LARGE SCALE GENOMIC DNA]</scope>
    <source>
        <strain evidence="4 5">DSM 23240</strain>
    </source>
</reference>
<dbReference type="NCBIfam" id="TIGR01717">
    <property type="entry name" value="AMP-nucleosdse"/>
    <property type="match status" value="1"/>
</dbReference>
<dbReference type="Pfam" id="PF10423">
    <property type="entry name" value="AMNp_N"/>
    <property type="match status" value="1"/>
</dbReference>
<dbReference type="Gene3D" id="3.30.1730.10">
    <property type="entry name" value="AMP nucleoside phosphorylase, N-terminal domain"/>
    <property type="match status" value="1"/>
</dbReference>
<dbReference type="AlphaFoldDB" id="A0A840RTA2"/>
<dbReference type="InterPro" id="IPR000845">
    <property type="entry name" value="Nucleoside_phosphorylase_d"/>
</dbReference>
<dbReference type="NCBIfam" id="NF006142">
    <property type="entry name" value="PRK08292.1"/>
    <property type="match status" value="1"/>
</dbReference>
<comment type="caution">
    <text evidence="4">The sequence shown here is derived from an EMBL/GenBank/DDBJ whole genome shotgun (WGS) entry which is preliminary data.</text>
</comment>
<dbReference type="Proteomes" id="UP000571084">
    <property type="component" value="Unassembled WGS sequence"/>
</dbReference>
<evidence type="ECO:0000313" key="5">
    <source>
        <dbReference type="Proteomes" id="UP000571084"/>
    </source>
</evidence>
<evidence type="ECO:0000259" key="3">
    <source>
        <dbReference type="Pfam" id="PF10423"/>
    </source>
</evidence>
<dbReference type="InterPro" id="IPR018953">
    <property type="entry name" value="AMP_nucleoside_Pase_N"/>
</dbReference>
<dbReference type="PANTHER" id="PTHR43691:SF6">
    <property type="entry name" value="AMP NUCLEOSIDASE"/>
    <property type="match status" value="1"/>
</dbReference>
<dbReference type="EC" id="3.2.2.4" evidence="1"/>
<dbReference type="RefSeq" id="WP_168051372.1">
    <property type="nucleotide sequence ID" value="NZ_JAAOZT010000001.1"/>
</dbReference>
<evidence type="ECO:0000256" key="1">
    <source>
        <dbReference type="HAMAP-Rule" id="MF_01932"/>
    </source>
</evidence>
<protein>
    <recommendedName>
        <fullName evidence="1">AMP nucleosidase</fullName>
        <ecNumber evidence="1">3.2.2.4</ecNumber>
    </recommendedName>
</protein>
<dbReference type="GO" id="GO:0005829">
    <property type="term" value="C:cytosol"/>
    <property type="evidence" value="ECO:0007669"/>
    <property type="project" value="TreeGrafter"/>
</dbReference>
<dbReference type="GO" id="GO:0044209">
    <property type="term" value="P:AMP salvage"/>
    <property type="evidence" value="ECO:0007669"/>
    <property type="project" value="InterPro"/>
</dbReference>
<dbReference type="CDD" id="cd17762">
    <property type="entry name" value="AMN"/>
    <property type="match status" value="1"/>
</dbReference>
<comment type="similarity">
    <text evidence="1">Belongs to the AMP nucleosidase family.</text>
</comment>
<feature type="domain" description="AMP nucleoside phosphorylase N-terminal" evidence="3">
    <location>
        <begin position="12"/>
        <end position="167"/>
    </location>
</feature>
<dbReference type="HAMAP" id="MF_01932">
    <property type="entry name" value="AMP_nucleosidase"/>
    <property type="match status" value="1"/>
</dbReference>
<feature type="domain" description="Nucleoside phosphorylase" evidence="2">
    <location>
        <begin position="280"/>
        <end position="444"/>
    </location>
</feature>
<dbReference type="EMBL" id="JACHHQ010000004">
    <property type="protein sequence ID" value="MBB5200166.1"/>
    <property type="molecule type" value="Genomic_DNA"/>
</dbReference>
<proteinExistence type="inferred from homology"/>
<keyword evidence="1 4" id="KW-0378">Hydrolase</keyword>
<dbReference type="InterPro" id="IPR011271">
    <property type="entry name" value="AMP_nucleosidase"/>
</dbReference>
<dbReference type="PANTHER" id="PTHR43691">
    <property type="entry name" value="URIDINE PHOSPHORYLASE"/>
    <property type="match status" value="1"/>
</dbReference>
<gene>
    <name evidence="1" type="primary">amn</name>
    <name evidence="4" type="ORF">HNR39_002001</name>
</gene>
<comment type="catalytic activity">
    <reaction evidence="1">
        <text>AMP + H2O = D-ribose 5-phosphate + adenine</text>
        <dbReference type="Rhea" id="RHEA:20129"/>
        <dbReference type="ChEBI" id="CHEBI:15377"/>
        <dbReference type="ChEBI" id="CHEBI:16708"/>
        <dbReference type="ChEBI" id="CHEBI:78346"/>
        <dbReference type="ChEBI" id="CHEBI:456215"/>
        <dbReference type="EC" id="3.2.2.4"/>
    </reaction>
</comment>
<dbReference type="SUPFAM" id="SSF53167">
    <property type="entry name" value="Purine and uridine phosphorylases"/>
    <property type="match status" value="1"/>
</dbReference>
<evidence type="ECO:0000259" key="2">
    <source>
        <dbReference type="Pfam" id="PF01048"/>
    </source>
</evidence>
<dbReference type="Gene3D" id="3.40.50.1580">
    <property type="entry name" value="Nucleoside phosphorylase domain"/>
    <property type="match status" value="1"/>
</dbReference>
<comment type="function">
    <text evidence="1">Catalyzes the hydrolysis of the N-glycosidic bond of AMP to form adenine and ribose 5-phosphate. Involved in regulation of AMP concentrations.</text>
</comment>
<sequence>MFKTEKFTDPQAAVDRVCAIYEQNTGLLRDAFKRFSNGEVLPGRVRACYPFVRITTEFNTRADTRQSFGFVAGPGIYQTTLTRPSLYANYLVAQFKLLRDNHDVPLEIGISDLPIPVHFAFSEGIHVEGNLDPEHLRHLPDVFDLPDLASMDDRIVNGTYQPQPGEPNPLALFSAPRIDYSLHRLKHYTATSPDRFQRYVLFTNYAFYVDEFIRMGRELMQASSDPEQRAYRQQYTAFVEPGDLTTWNANLDDLPSDRKITGIAPARQPQMPAYHLQRSDGTGITLINIGVGPSNAKTITDHVAVLRPHGWIMLGHCAGLAASQRMGDYVLAHAYVRDDHVLDDDLPLWVPIPALAEVQLALQDAVAHITQLEGYELKRIMRTGTVASVDDRNWELRDHRVPLLRFNQSRSIALDMESATVAANGFRFRVPYGTLLCVSDKPLHGEIKLPGMANRFYEQRVNQHLKIGIKALELLRHQGVEQVHSRKLRSFSEPAFR</sequence>
<keyword evidence="5" id="KW-1185">Reference proteome</keyword>
<name>A0A840RTA2_9BURK</name>
<keyword evidence="4" id="KW-0326">Glycosidase</keyword>